<protein>
    <recommendedName>
        <fullName evidence="3">Beta-lactamase-related domain-containing protein</fullName>
    </recommendedName>
</protein>
<organism evidence="1 2">
    <name type="scientific">Xanthocytophaga flava</name>
    <dbReference type="NCBI Taxonomy" id="3048013"/>
    <lineage>
        <taxon>Bacteria</taxon>
        <taxon>Pseudomonadati</taxon>
        <taxon>Bacteroidota</taxon>
        <taxon>Cytophagia</taxon>
        <taxon>Cytophagales</taxon>
        <taxon>Rhodocytophagaceae</taxon>
        <taxon>Xanthocytophaga</taxon>
    </lineage>
</organism>
<gene>
    <name evidence="1" type="ORF">QNI16_15990</name>
</gene>
<name>A0AAE3QSR5_9BACT</name>
<dbReference type="RefSeq" id="WP_313980551.1">
    <property type="nucleotide sequence ID" value="NZ_JASJOS010000006.1"/>
</dbReference>
<comment type="caution">
    <text evidence="1">The sequence shown here is derived from an EMBL/GenBank/DDBJ whole genome shotgun (WGS) entry which is preliminary data.</text>
</comment>
<accession>A0AAE3QSR5</accession>
<evidence type="ECO:0000313" key="2">
    <source>
        <dbReference type="Proteomes" id="UP001241110"/>
    </source>
</evidence>
<evidence type="ECO:0000313" key="1">
    <source>
        <dbReference type="EMBL" id="MDJ1482003.1"/>
    </source>
</evidence>
<evidence type="ECO:0008006" key="3">
    <source>
        <dbReference type="Google" id="ProtNLM"/>
    </source>
</evidence>
<dbReference type="Gene3D" id="3.40.710.10">
    <property type="entry name" value="DD-peptidase/beta-lactamase superfamily"/>
    <property type="match status" value="1"/>
</dbReference>
<proteinExistence type="predicted"/>
<dbReference type="InterPro" id="IPR012338">
    <property type="entry name" value="Beta-lactam/transpept-like"/>
</dbReference>
<dbReference type="SUPFAM" id="SSF56601">
    <property type="entry name" value="beta-lactamase/transpeptidase-like"/>
    <property type="match status" value="1"/>
</dbReference>
<sequence length="67" mass="7437">MDNTKVGLSWFELTINDQPVYVHDGGTGGFTSFILFSKEKKRALVLLANNSTENLSSVIDRLSKSVF</sequence>
<reference evidence="1" key="1">
    <citation type="submission" date="2023-05" db="EMBL/GenBank/DDBJ databases">
        <authorList>
            <person name="Zhang X."/>
        </authorList>
    </citation>
    <scope>NUCLEOTIDE SEQUENCE</scope>
    <source>
        <strain evidence="1">YF14B1</strain>
    </source>
</reference>
<dbReference type="Proteomes" id="UP001241110">
    <property type="component" value="Unassembled WGS sequence"/>
</dbReference>
<dbReference type="AlphaFoldDB" id="A0AAE3QSR5"/>
<dbReference type="EMBL" id="JASJOS010000006">
    <property type="protein sequence ID" value="MDJ1482003.1"/>
    <property type="molecule type" value="Genomic_DNA"/>
</dbReference>